<reference evidence="6 7" key="1">
    <citation type="submission" date="2018-05" db="EMBL/GenBank/DDBJ databases">
        <title>Streptomyces venezuelae.</title>
        <authorList>
            <person name="Kim W."/>
            <person name="Lee N."/>
            <person name="Cho B.-K."/>
        </authorList>
    </citation>
    <scope>NUCLEOTIDE SEQUENCE [LARGE SCALE GENOMIC DNA]</scope>
    <source>
        <strain evidence="6 7">ATCC 14583</strain>
    </source>
</reference>
<proteinExistence type="predicted"/>
<dbReference type="InterPro" id="IPR013519">
    <property type="entry name" value="Int_alpha_beta-p"/>
</dbReference>
<dbReference type="AlphaFoldDB" id="A0A5P2BL11"/>
<dbReference type="InterPro" id="IPR013517">
    <property type="entry name" value="FG-GAP"/>
</dbReference>
<dbReference type="PANTHER" id="PTHR23221">
    <property type="entry name" value="GLYCOSYLPHOSPHATIDYLINOSITOL PHOSPHOLIPASE D"/>
    <property type="match status" value="1"/>
</dbReference>
<feature type="region of interest" description="Disordered" evidence="5">
    <location>
        <begin position="32"/>
        <end position="72"/>
    </location>
</feature>
<keyword evidence="7" id="KW-1185">Reference proteome</keyword>
<evidence type="ECO:0000256" key="2">
    <source>
        <dbReference type="ARBA" id="ARBA00022737"/>
    </source>
</evidence>
<feature type="compositionally biased region" description="Basic residues" evidence="5">
    <location>
        <begin position="34"/>
        <end position="47"/>
    </location>
</feature>
<evidence type="ECO:0000313" key="6">
    <source>
        <dbReference type="EMBL" id="QES30710.1"/>
    </source>
</evidence>
<keyword evidence="1" id="KW-0732">Signal</keyword>
<dbReference type="Pfam" id="PF01839">
    <property type="entry name" value="FG-GAP"/>
    <property type="match status" value="2"/>
</dbReference>
<dbReference type="SUPFAM" id="SSF69318">
    <property type="entry name" value="Integrin alpha N-terminal domain"/>
    <property type="match status" value="1"/>
</dbReference>
<evidence type="ECO:0000256" key="3">
    <source>
        <dbReference type="ARBA" id="ARBA00022801"/>
    </source>
</evidence>
<evidence type="ECO:0000256" key="5">
    <source>
        <dbReference type="SAM" id="MobiDB-lite"/>
    </source>
</evidence>
<keyword evidence="3" id="KW-0378">Hydrolase</keyword>
<dbReference type="PROSITE" id="PS51470">
    <property type="entry name" value="FG_GAP"/>
    <property type="match status" value="2"/>
</dbReference>
<dbReference type="EMBL" id="CP029193">
    <property type="protein sequence ID" value="QES30710.1"/>
    <property type="molecule type" value="Genomic_DNA"/>
</dbReference>
<dbReference type="GO" id="GO:0016787">
    <property type="term" value="F:hydrolase activity"/>
    <property type="evidence" value="ECO:0007669"/>
    <property type="project" value="UniProtKB-KW"/>
</dbReference>
<accession>A0A5P2BL11</accession>
<evidence type="ECO:0000256" key="1">
    <source>
        <dbReference type="ARBA" id="ARBA00022729"/>
    </source>
</evidence>
<dbReference type="PANTHER" id="PTHR23221:SF7">
    <property type="entry name" value="PHOSPHATIDYLINOSITOL-GLYCAN-SPECIFIC PHOSPHOLIPASE D"/>
    <property type="match status" value="1"/>
</dbReference>
<dbReference type="OrthoDB" id="344301at2"/>
<evidence type="ECO:0000313" key="7">
    <source>
        <dbReference type="Proteomes" id="UP000323046"/>
    </source>
</evidence>
<dbReference type="Proteomes" id="UP000323046">
    <property type="component" value="Chromosome"/>
</dbReference>
<name>A0A5P2BL11_STRVZ</name>
<evidence type="ECO:0008006" key="8">
    <source>
        <dbReference type="Google" id="ProtNLM"/>
    </source>
</evidence>
<protein>
    <recommendedName>
        <fullName evidence="8">Integrin-like protein</fullName>
    </recommendedName>
</protein>
<organism evidence="6 7">
    <name type="scientific">Streptomyces venezuelae</name>
    <dbReference type="NCBI Taxonomy" id="54571"/>
    <lineage>
        <taxon>Bacteria</taxon>
        <taxon>Bacillati</taxon>
        <taxon>Actinomycetota</taxon>
        <taxon>Actinomycetes</taxon>
        <taxon>Kitasatosporales</taxon>
        <taxon>Streptomycetaceae</taxon>
        <taxon>Streptomyces</taxon>
    </lineage>
</organism>
<evidence type="ECO:0000256" key="4">
    <source>
        <dbReference type="ARBA" id="ARBA00023180"/>
    </source>
</evidence>
<keyword evidence="4" id="KW-0325">Glycoprotein</keyword>
<dbReference type="SMART" id="SM00191">
    <property type="entry name" value="Int_alpha"/>
    <property type="match status" value="2"/>
</dbReference>
<gene>
    <name evidence="6" type="ORF">DEJ47_33630</name>
</gene>
<keyword evidence="2" id="KW-0677">Repeat</keyword>
<dbReference type="InterPro" id="IPR028994">
    <property type="entry name" value="Integrin_alpha_N"/>
</dbReference>
<dbReference type="Gene3D" id="2.130.10.130">
    <property type="entry name" value="Integrin alpha, N-terminal"/>
    <property type="match status" value="1"/>
</dbReference>
<sequence length="230" mass="24024">MSRTTIGRFRVSPRRVTSVRRDFSAISDLVRARGGNRGHPPTRHVDRRGRDPDRFARRTGSGGHRVREDRVREGRLRSGRRLVREDFDGDGYPDLAVGVPGEAIGSKAKAGAVVLLKGDKDGLTGKGARAFHQDTADVPGAAEPGDVFGGSVRLLDVTRDGRADLVAGAPGEDLGAVRNGGAVWLLRGAAAGLTASRSSAQNPTDIGAPAAKALFGLNPSGHNGSGTVIP</sequence>